<reference evidence="2 3" key="1">
    <citation type="submission" date="2021-12" db="EMBL/GenBank/DDBJ databases">
        <title>Discovery of the Pendulisporaceae a myxobacterial family with distinct sporulation behavior and unique specialized metabolism.</title>
        <authorList>
            <person name="Garcia R."/>
            <person name="Popoff A."/>
            <person name="Bader C.D."/>
            <person name="Loehr J."/>
            <person name="Walesch S."/>
            <person name="Walt C."/>
            <person name="Boldt J."/>
            <person name="Bunk B."/>
            <person name="Haeckl F.J.F.P.J."/>
            <person name="Gunesch A.P."/>
            <person name="Birkelbach J."/>
            <person name="Nuebel U."/>
            <person name="Pietschmann T."/>
            <person name="Bach T."/>
            <person name="Mueller R."/>
        </authorList>
    </citation>
    <scope>NUCLEOTIDE SEQUENCE [LARGE SCALE GENOMIC DNA]</scope>
    <source>
        <strain evidence="2 3">MSr11954</strain>
    </source>
</reference>
<dbReference type="SUPFAM" id="SSF51126">
    <property type="entry name" value="Pectin lyase-like"/>
    <property type="match status" value="1"/>
</dbReference>
<dbReference type="RefSeq" id="WP_394820929.1">
    <property type="nucleotide sequence ID" value="NZ_CP089984.1"/>
</dbReference>
<keyword evidence="3" id="KW-1185">Reference proteome</keyword>
<gene>
    <name evidence="2" type="ORF">LZC94_26005</name>
</gene>
<evidence type="ECO:0000313" key="2">
    <source>
        <dbReference type="EMBL" id="WXB11314.1"/>
    </source>
</evidence>
<dbReference type="Proteomes" id="UP001370348">
    <property type="component" value="Chromosome"/>
</dbReference>
<evidence type="ECO:0000313" key="3">
    <source>
        <dbReference type="Proteomes" id="UP001370348"/>
    </source>
</evidence>
<accession>A0ABZ2LK40</accession>
<protein>
    <recommendedName>
        <fullName evidence="4">Right handed beta helix domain-containing protein</fullName>
    </recommendedName>
</protein>
<name>A0ABZ2LK40_9BACT</name>
<evidence type="ECO:0000256" key="1">
    <source>
        <dbReference type="SAM" id="MobiDB-lite"/>
    </source>
</evidence>
<sequence>MALFVTSCSGTGTEDGGRRADAGPSPVASCPGASNTGVPPGTVLQPMTAMTIRTAGTVIENKEITGCVTILANDVTIRRSRIFASVDCAIRTGFGDYSGILIEDVEVDGSKNPNDHLLVGSAGYTCRRCNIHHSRTALGLAKDVVIEDSWVHDTDAATNAVHKAAASGHGSDNIVLRHNTLLCDAGAGDADVTGGCSSAVSFYGTNSAITNVRVEDNCMATTGRYCTYAGSLDSKPYPTGSNIQYVNNHFLRTLSPYCGVSGPVAGWKNGNGNVWSGNVWDNTTDPVCIDQAQCPSGLTCNNRGSCVQ</sequence>
<proteinExistence type="predicted"/>
<feature type="region of interest" description="Disordered" evidence="1">
    <location>
        <begin position="8"/>
        <end position="44"/>
    </location>
</feature>
<dbReference type="InterPro" id="IPR011050">
    <property type="entry name" value="Pectin_lyase_fold/virulence"/>
</dbReference>
<organism evidence="2 3">
    <name type="scientific">Pendulispora albinea</name>
    <dbReference type="NCBI Taxonomy" id="2741071"/>
    <lineage>
        <taxon>Bacteria</taxon>
        <taxon>Pseudomonadati</taxon>
        <taxon>Myxococcota</taxon>
        <taxon>Myxococcia</taxon>
        <taxon>Myxococcales</taxon>
        <taxon>Sorangiineae</taxon>
        <taxon>Pendulisporaceae</taxon>
        <taxon>Pendulispora</taxon>
    </lineage>
</organism>
<dbReference type="EMBL" id="CP089984">
    <property type="protein sequence ID" value="WXB11314.1"/>
    <property type="molecule type" value="Genomic_DNA"/>
</dbReference>
<evidence type="ECO:0008006" key="4">
    <source>
        <dbReference type="Google" id="ProtNLM"/>
    </source>
</evidence>